<sequence length="118" mass="12769">MPYLPLALIVLTAPVPAQSGATIPAKFRGEWARTLADCRARGGENSAGFTVAADMVVYYEDSDVMQQVRLTDPNTLTYKSKFVSADGEEPSEGTLRLSADGKRMLGSTREEDLIRCPG</sequence>
<keyword evidence="3" id="KW-1185">Reference proteome</keyword>
<evidence type="ECO:0008006" key="4">
    <source>
        <dbReference type="Google" id="ProtNLM"/>
    </source>
</evidence>
<evidence type="ECO:0000313" key="2">
    <source>
        <dbReference type="EMBL" id="MBB5711067.1"/>
    </source>
</evidence>
<organism evidence="2 3">
    <name type="scientific">Sphingomonas xinjiangensis</name>
    <dbReference type="NCBI Taxonomy" id="643568"/>
    <lineage>
        <taxon>Bacteria</taxon>
        <taxon>Pseudomonadati</taxon>
        <taxon>Pseudomonadota</taxon>
        <taxon>Alphaproteobacteria</taxon>
        <taxon>Sphingomonadales</taxon>
        <taxon>Sphingomonadaceae</taxon>
        <taxon>Sphingomonas</taxon>
    </lineage>
</organism>
<dbReference type="RefSeq" id="WP_184087577.1">
    <property type="nucleotide sequence ID" value="NZ_JACIJF010000006.1"/>
</dbReference>
<proteinExistence type="predicted"/>
<comment type="caution">
    <text evidence="2">The sequence shown here is derived from an EMBL/GenBank/DDBJ whole genome shotgun (WGS) entry which is preliminary data.</text>
</comment>
<name>A0A840YCG5_9SPHN</name>
<feature type="chain" id="PRO_5032471958" description="Membrane-bound lysozyme-inhibitor of c-type lysozyme" evidence="1">
    <location>
        <begin position="18"/>
        <end position="118"/>
    </location>
</feature>
<evidence type="ECO:0000256" key="1">
    <source>
        <dbReference type="SAM" id="SignalP"/>
    </source>
</evidence>
<keyword evidence="1" id="KW-0732">Signal</keyword>
<accession>A0A840YCG5</accession>
<evidence type="ECO:0000313" key="3">
    <source>
        <dbReference type="Proteomes" id="UP000527143"/>
    </source>
</evidence>
<dbReference type="AlphaFoldDB" id="A0A840YCG5"/>
<dbReference type="Proteomes" id="UP000527143">
    <property type="component" value="Unassembled WGS sequence"/>
</dbReference>
<gene>
    <name evidence="2" type="ORF">FHT02_002308</name>
</gene>
<reference evidence="2 3" key="1">
    <citation type="submission" date="2020-08" db="EMBL/GenBank/DDBJ databases">
        <title>Genomic Encyclopedia of Type Strains, Phase IV (KMG-IV): sequencing the most valuable type-strain genomes for metagenomic binning, comparative biology and taxonomic classification.</title>
        <authorList>
            <person name="Goeker M."/>
        </authorList>
    </citation>
    <scope>NUCLEOTIDE SEQUENCE [LARGE SCALE GENOMIC DNA]</scope>
    <source>
        <strain evidence="2 3">DSM 26736</strain>
    </source>
</reference>
<dbReference type="EMBL" id="JACIJF010000006">
    <property type="protein sequence ID" value="MBB5711067.1"/>
    <property type="molecule type" value="Genomic_DNA"/>
</dbReference>
<feature type="signal peptide" evidence="1">
    <location>
        <begin position="1"/>
        <end position="17"/>
    </location>
</feature>
<protein>
    <recommendedName>
        <fullName evidence="4">Membrane-bound lysozyme-inhibitor of c-type lysozyme</fullName>
    </recommendedName>
</protein>